<dbReference type="GO" id="GO:1903723">
    <property type="term" value="P:negative regulation of centriole elongation"/>
    <property type="evidence" value="ECO:0007669"/>
    <property type="project" value="TreeGrafter"/>
</dbReference>
<feature type="compositionally biased region" description="Basic and acidic residues" evidence="1">
    <location>
        <begin position="655"/>
        <end position="673"/>
    </location>
</feature>
<feature type="region of interest" description="Disordered" evidence="1">
    <location>
        <begin position="294"/>
        <end position="324"/>
    </location>
</feature>
<keyword evidence="3" id="KW-1185">Reference proteome</keyword>
<proteinExistence type="predicted"/>
<organism evidence="2 3">
    <name type="scientific">Electrophorus voltai</name>
    <dbReference type="NCBI Taxonomy" id="2609070"/>
    <lineage>
        <taxon>Eukaryota</taxon>
        <taxon>Metazoa</taxon>
        <taxon>Chordata</taxon>
        <taxon>Craniata</taxon>
        <taxon>Vertebrata</taxon>
        <taxon>Euteleostomi</taxon>
        <taxon>Actinopterygii</taxon>
        <taxon>Neopterygii</taxon>
        <taxon>Teleostei</taxon>
        <taxon>Ostariophysi</taxon>
        <taxon>Gymnotiformes</taxon>
        <taxon>Gymnotoidei</taxon>
        <taxon>Gymnotidae</taxon>
        <taxon>Electrophorus</taxon>
    </lineage>
</organism>
<protein>
    <recommendedName>
        <fullName evidence="4">Centriolar coiled-coil protein of 110 kDa-like</fullName>
    </recommendedName>
</protein>
<comment type="caution">
    <text evidence="2">The sequence shown here is derived from an EMBL/GenBank/DDBJ whole genome shotgun (WGS) entry which is preliminary data.</text>
</comment>
<dbReference type="Pfam" id="PF16025">
    <property type="entry name" value="CaM_bind"/>
    <property type="match status" value="1"/>
</dbReference>
<feature type="region of interest" description="Disordered" evidence="1">
    <location>
        <begin position="623"/>
        <end position="673"/>
    </location>
</feature>
<evidence type="ECO:0000313" key="3">
    <source>
        <dbReference type="Proteomes" id="UP001239994"/>
    </source>
</evidence>
<dbReference type="GO" id="GO:0032465">
    <property type="term" value="P:regulation of cytokinesis"/>
    <property type="evidence" value="ECO:0007669"/>
    <property type="project" value="InterPro"/>
</dbReference>
<evidence type="ECO:0000313" key="2">
    <source>
        <dbReference type="EMBL" id="KAK1799215.1"/>
    </source>
</evidence>
<feature type="compositionally biased region" description="Basic and acidic residues" evidence="1">
    <location>
        <begin position="119"/>
        <end position="137"/>
    </location>
</feature>
<evidence type="ECO:0008006" key="4">
    <source>
        <dbReference type="Google" id="ProtNLM"/>
    </source>
</evidence>
<feature type="compositionally biased region" description="Polar residues" evidence="1">
    <location>
        <begin position="187"/>
        <end position="200"/>
    </location>
</feature>
<evidence type="ECO:0000256" key="1">
    <source>
        <dbReference type="SAM" id="MobiDB-lite"/>
    </source>
</evidence>
<feature type="region of interest" description="Disordered" evidence="1">
    <location>
        <begin position="118"/>
        <end position="137"/>
    </location>
</feature>
<dbReference type="InterPro" id="IPR033207">
    <property type="entry name" value="CCP110"/>
</dbReference>
<dbReference type="AlphaFoldDB" id="A0AAD9DXL0"/>
<accession>A0AAD9DXL0</accession>
<feature type="compositionally biased region" description="Low complexity" evidence="1">
    <location>
        <begin position="296"/>
        <end position="307"/>
    </location>
</feature>
<dbReference type="GO" id="GO:0005814">
    <property type="term" value="C:centriole"/>
    <property type="evidence" value="ECO:0007669"/>
    <property type="project" value="InterPro"/>
</dbReference>
<dbReference type="PANTHER" id="PTHR13594:SF3">
    <property type="entry name" value="CENTRIOLAR COILED-COIL PROTEIN OF 110 KDA-LIKE ISOFORM X3"/>
    <property type="match status" value="1"/>
</dbReference>
<sequence>METYEQFYLRTLTKLESERKYEKNIPRQCTPPAFIYFHGRTVLSPLLSEKELEEMAQYRQRATRMEAKRQTCCKNNLINQVQKILDNRANAFTVTDPVGHINIGEEILTNNQSVSSLAEHPDALSRKHGEKIERDDEIGNKGIPNLCLLQRSREYIDKESCQRGLKVHSRSPVSSENKENDKASPMGETNSEPSCSVQYHSSFSSGQAKTFKKPKPINEATLGLDSLSGYSSHSLLNTDSALSPRPHRGRPLSAGNILLSYPLSPSEAGIVARGSSQGCGPLSGFEKRLLEGEGLSGSRRASHSGSSPLNELGGINSTPDPGQDLIEAGFRRRCHTLDSNLGPSHQSPPINRSQERVPRFMAGVLQRTPTRRSPPAQLSPPFMLEIPTSPQLRTSLSQDLQTSSCNNKQQLITEGNSVIGTLMDMKQTEEVQWQVQALEEIHRTMKEEHALQISLLMAEQEREQQHLRQELEEKGRQIRDQDGVCAVVGDGGGLQSPVTLGVIAPAIPSAAFLWGPNWALSKPRNRLSQDTQEFISTFHTEAPQKKSNLSNQDVSLQERVRAQLRAALFDIHDIFFAITMDERLALLAQDRELRAERKLREMEKAKGPKEKMILSAVTQKVLDRKKQRVGESPVQTRRAQQKPKSPLTSRSLHRKTPEERVKRSDSLKKQHSLVERGPVWPRILDEL</sequence>
<feature type="region of interest" description="Disordered" evidence="1">
    <location>
        <begin position="160"/>
        <end position="200"/>
    </location>
</feature>
<dbReference type="PANTHER" id="PTHR13594">
    <property type="entry name" value="CENTRIOLAR COILED-COIL PROTEIN OF 110 KDA"/>
    <property type="match status" value="1"/>
</dbReference>
<dbReference type="GO" id="GO:0032053">
    <property type="term" value="P:ciliary basal body organization"/>
    <property type="evidence" value="ECO:0007669"/>
    <property type="project" value="TreeGrafter"/>
</dbReference>
<reference evidence="2" key="1">
    <citation type="submission" date="2023-03" db="EMBL/GenBank/DDBJ databases">
        <title>Electrophorus voltai genome.</title>
        <authorList>
            <person name="Bian C."/>
        </authorList>
    </citation>
    <scope>NUCLEOTIDE SEQUENCE</scope>
    <source>
        <strain evidence="2">CB-2022</strain>
        <tissue evidence="2">Muscle</tissue>
    </source>
</reference>
<name>A0AAD9DXL0_9TELE</name>
<dbReference type="Proteomes" id="UP001239994">
    <property type="component" value="Unassembled WGS sequence"/>
</dbReference>
<gene>
    <name evidence="2" type="ORF">P4O66_007468</name>
</gene>
<dbReference type="GO" id="GO:0007099">
    <property type="term" value="P:centriole replication"/>
    <property type="evidence" value="ECO:0007669"/>
    <property type="project" value="InterPro"/>
</dbReference>
<feature type="compositionally biased region" description="Polar residues" evidence="1">
    <location>
        <begin position="633"/>
        <end position="650"/>
    </location>
</feature>
<dbReference type="EMBL" id="JAROKS010000012">
    <property type="protein sequence ID" value="KAK1799215.1"/>
    <property type="molecule type" value="Genomic_DNA"/>
</dbReference>